<gene>
    <name evidence="10" type="primary">LOC104778602</name>
</gene>
<protein>
    <submittedName>
        <fullName evidence="10">Telomere repeat-binding protein 5-like</fullName>
    </submittedName>
</protein>
<organism evidence="9 10">
    <name type="scientific">Camelina sativa</name>
    <name type="common">False flax</name>
    <name type="synonym">Myagrum sativum</name>
    <dbReference type="NCBI Taxonomy" id="90675"/>
    <lineage>
        <taxon>Eukaryota</taxon>
        <taxon>Viridiplantae</taxon>
        <taxon>Streptophyta</taxon>
        <taxon>Embryophyta</taxon>
        <taxon>Tracheophyta</taxon>
        <taxon>Spermatophyta</taxon>
        <taxon>Magnoliopsida</taxon>
        <taxon>eudicotyledons</taxon>
        <taxon>Gunneridae</taxon>
        <taxon>Pentapetalae</taxon>
        <taxon>rosids</taxon>
        <taxon>malvids</taxon>
        <taxon>Brassicales</taxon>
        <taxon>Brassicaceae</taxon>
        <taxon>Camelineae</taxon>
        <taxon>Camelina</taxon>
    </lineage>
</organism>
<dbReference type="SUPFAM" id="SSF46689">
    <property type="entry name" value="Homeodomain-like"/>
    <property type="match status" value="1"/>
</dbReference>
<dbReference type="SMART" id="SM00717">
    <property type="entry name" value="SANT"/>
    <property type="match status" value="1"/>
</dbReference>
<evidence type="ECO:0000256" key="2">
    <source>
        <dbReference type="ARBA" id="ARBA00023125"/>
    </source>
</evidence>
<feature type="domain" description="CCHC-type" evidence="7">
    <location>
        <begin position="745"/>
        <end position="759"/>
    </location>
</feature>
<accession>A0ABM1R7S4</accession>
<dbReference type="SUPFAM" id="SSF57756">
    <property type="entry name" value="Retrovirus zinc finger-like domains"/>
    <property type="match status" value="1"/>
</dbReference>
<dbReference type="CDD" id="cd11660">
    <property type="entry name" value="SANT_TRF"/>
    <property type="match status" value="1"/>
</dbReference>
<dbReference type="PROSITE" id="PS50158">
    <property type="entry name" value="ZF_CCHC"/>
    <property type="match status" value="1"/>
</dbReference>
<dbReference type="InterPro" id="IPR031105">
    <property type="entry name" value="TRP_plant"/>
</dbReference>
<dbReference type="PANTHER" id="PTHR21717">
    <property type="entry name" value="TELOMERIC REPEAT BINDING PROTEIN"/>
    <property type="match status" value="1"/>
</dbReference>
<dbReference type="Gene3D" id="1.10.246.220">
    <property type="match status" value="1"/>
</dbReference>
<dbReference type="PROSITE" id="PS50090">
    <property type="entry name" value="MYB_LIKE"/>
    <property type="match status" value="1"/>
</dbReference>
<reference evidence="9" key="1">
    <citation type="journal article" date="2014" name="Nat. Commun.">
        <title>The emerging biofuel crop Camelina sativa retains a highly undifferentiated hexaploid genome structure.</title>
        <authorList>
            <person name="Kagale S."/>
            <person name="Koh C."/>
            <person name="Nixon J."/>
            <person name="Bollina V."/>
            <person name="Clarke W.E."/>
            <person name="Tuteja R."/>
            <person name="Spillane C."/>
            <person name="Robinson S.J."/>
            <person name="Links M.G."/>
            <person name="Clarke C."/>
            <person name="Higgins E.E."/>
            <person name="Huebert T."/>
            <person name="Sharpe A.G."/>
            <person name="Parkin I.A."/>
        </authorList>
    </citation>
    <scope>NUCLEOTIDE SEQUENCE [LARGE SCALE GENOMIC DNA]</scope>
    <source>
        <strain evidence="9">cv. DH55</strain>
    </source>
</reference>
<feature type="domain" description="HTH myb-type" evidence="8">
    <location>
        <begin position="519"/>
        <end position="578"/>
    </location>
</feature>
<dbReference type="Proteomes" id="UP000694864">
    <property type="component" value="Chromosome 3"/>
</dbReference>
<dbReference type="InterPro" id="IPR017930">
    <property type="entry name" value="Myb_dom"/>
</dbReference>
<keyword evidence="9" id="KW-1185">Reference proteome</keyword>
<reference evidence="10" key="2">
    <citation type="submission" date="2025-08" db="UniProtKB">
        <authorList>
            <consortium name="RefSeq"/>
        </authorList>
    </citation>
    <scope>IDENTIFICATION</scope>
    <source>
        <tissue evidence="10">Leaf</tissue>
    </source>
</reference>
<dbReference type="PANTHER" id="PTHR21717:SF70">
    <property type="entry name" value="TELOMERE REPEAT-BINDING PROTEIN 2-RELATED"/>
    <property type="match status" value="1"/>
</dbReference>
<keyword evidence="2" id="KW-0238">DNA-binding</keyword>
<feature type="region of interest" description="Disordered" evidence="5">
    <location>
        <begin position="709"/>
        <end position="740"/>
    </location>
</feature>
<evidence type="ECO:0000256" key="5">
    <source>
        <dbReference type="SAM" id="MobiDB-lite"/>
    </source>
</evidence>
<evidence type="ECO:0000256" key="3">
    <source>
        <dbReference type="ARBA" id="ARBA00023242"/>
    </source>
</evidence>
<dbReference type="RefSeq" id="XP_019095062.1">
    <property type="nucleotide sequence ID" value="XM_019239517.1"/>
</dbReference>
<feature type="region of interest" description="Disordered" evidence="5">
    <location>
        <begin position="16"/>
        <end position="35"/>
    </location>
</feature>
<evidence type="ECO:0000259" key="7">
    <source>
        <dbReference type="PROSITE" id="PS50158"/>
    </source>
</evidence>
<dbReference type="Pfam" id="PF23603">
    <property type="entry name" value="Ubiquitin_TPR1"/>
    <property type="match status" value="1"/>
</dbReference>
<dbReference type="InterPro" id="IPR057625">
    <property type="entry name" value="TPR1-6-like_ubiquitin"/>
</dbReference>
<dbReference type="PROSITE" id="PS51294">
    <property type="entry name" value="HTH_MYB"/>
    <property type="match status" value="1"/>
</dbReference>
<dbReference type="InterPro" id="IPR009057">
    <property type="entry name" value="Homeodomain-like_sf"/>
</dbReference>
<sequence>MVLQKRLDYGFNGYEVPHTPRAARSPRKSAFKKKSENHQISSFDLLAAVAGKLLLEGGNSSSSSNNASSGNNDVHCAVKTEPLNGRDTTVEEETTNNIAERSFFVSEILPKSHEIQSFNRSPGPLTEFHFGSSSGVTSDSSEKFETQELAYEDTKIDNNSDHCYRSECNDKKSMLGGLNFEAKLSRNVVAKDEDHIGSGLRKPIPQNPSVCSDDIDLLGKENDDDGENLSARYRTKSFRSTLRIGDRRIRKVFASKYCKDSPKPRDTTVTNSDLDMKHGYYSKKHCLKSQRLERNYPIKKRRYFDGYTASQSEETAKTEGLSGSPRKVSGFLSSIACQKQPALQSRDSHVKLGIKSFRVPELFIEIPETATVGSLKRTVLEALTSILGGELRIGVLVHGKKVRDDSKMLLQSGISLDTLSDTLGFCLEPNPPQSTKPLPPEDSDYVRPCNVPHTLTRCLPSPGKHAKPSNSVESDLDSKPSAPNRAKTIYSRALIPVRPLHVQALTVVPPRKTKRSVVAQRRIRRPFSVAEVEALVQAVERLGTGRWRDVKLRAFDNAKHRTYVDLKDKWKTLVHTARISPQQRRGEPVPQELLDRVLTAHAYWSQQQGKHLLLEGMASLKSLDYPILNASGDNYLLWAMNTKINLKSKDLFECIEEDSTCTDKQKNKCIQHMHHHIAESLKNQYLFIEDPLALWTQLKRRYGHQKTVLLPKAEGRSGRGGQAGRGRGNKGRGPFKPQTKAKSVCHRCGMSNHWAKNCRTPKHLIDAYQEILKKNPEANLVHLDDEGDFDHENNDLLETSDCFKDDE</sequence>
<keyword evidence="4" id="KW-0862">Zinc</keyword>
<evidence type="ECO:0000259" key="6">
    <source>
        <dbReference type="PROSITE" id="PS50090"/>
    </source>
</evidence>
<evidence type="ECO:0000313" key="9">
    <source>
        <dbReference type="Proteomes" id="UP000694864"/>
    </source>
</evidence>
<evidence type="ECO:0000256" key="1">
    <source>
        <dbReference type="ARBA" id="ARBA00004123"/>
    </source>
</evidence>
<feature type="domain" description="Myb-like" evidence="6">
    <location>
        <begin position="519"/>
        <end position="574"/>
    </location>
</feature>
<dbReference type="GeneID" id="104778602"/>
<dbReference type="InterPro" id="IPR001878">
    <property type="entry name" value="Znf_CCHC"/>
</dbReference>
<dbReference type="InterPro" id="IPR001005">
    <property type="entry name" value="SANT/Myb"/>
</dbReference>
<proteinExistence type="predicted"/>
<evidence type="ECO:0000313" key="10">
    <source>
        <dbReference type="RefSeq" id="XP_019095062.1"/>
    </source>
</evidence>
<name>A0ABM1R7S4_CAMSA</name>
<evidence type="ECO:0000259" key="8">
    <source>
        <dbReference type="PROSITE" id="PS51294"/>
    </source>
</evidence>
<keyword evidence="3" id="KW-0539">Nucleus</keyword>
<keyword evidence="4" id="KW-0479">Metal-binding</keyword>
<comment type="subcellular location">
    <subcellularLocation>
        <location evidence="1">Nucleus</location>
    </subcellularLocation>
</comment>
<dbReference type="InterPro" id="IPR036875">
    <property type="entry name" value="Znf_CCHC_sf"/>
</dbReference>
<feature type="region of interest" description="Disordered" evidence="5">
    <location>
        <begin position="459"/>
        <end position="483"/>
    </location>
</feature>
<keyword evidence="4" id="KW-0863">Zinc-finger</keyword>
<evidence type="ECO:0000256" key="4">
    <source>
        <dbReference type="PROSITE-ProRule" id="PRU00047"/>
    </source>
</evidence>